<gene>
    <name evidence="2" type="ORF">SAMN06295933_2832</name>
</gene>
<dbReference type="GO" id="GO:0008757">
    <property type="term" value="F:S-adenosylmethionine-dependent methyltransferase activity"/>
    <property type="evidence" value="ECO:0007669"/>
    <property type="project" value="InterPro"/>
</dbReference>
<dbReference type="EMBL" id="FWZU01000004">
    <property type="protein sequence ID" value="SMF30392.1"/>
    <property type="molecule type" value="Genomic_DNA"/>
</dbReference>
<reference evidence="3" key="1">
    <citation type="submission" date="2017-04" db="EMBL/GenBank/DDBJ databases">
        <authorList>
            <person name="Varghese N."/>
            <person name="Submissions S."/>
        </authorList>
    </citation>
    <scope>NUCLEOTIDE SEQUENCE [LARGE SCALE GENOMIC DNA]</scope>
    <source>
        <strain evidence="3">K3S</strain>
    </source>
</reference>
<proteinExistence type="predicted"/>
<dbReference type="PANTHER" id="PTHR43861">
    <property type="entry name" value="TRANS-ACONITATE 2-METHYLTRANSFERASE-RELATED"/>
    <property type="match status" value="1"/>
</dbReference>
<protein>
    <submittedName>
        <fullName evidence="2">Methyltransferase domain-containing protein</fullName>
    </submittedName>
</protein>
<dbReference type="SUPFAM" id="SSF53335">
    <property type="entry name" value="S-adenosyl-L-methionine-dependent methyltransferases"/>
    <property type="match status" value="1"/>
</dbReference>
<keyword evidence="2" id="KW-0808">Transferase</keyword>
<dbReference type="InterPro" id="IPR029063">
    <property type="entry name" value="SAM-dependent_MTases_sf"/>
</dbReference>
<dbReference type="Proteomes" id="UP000192906">
    <property type="component" value="Unassembled WGS sequence"/>
</dbReference>
<dbReference type="AlphaFoldDB" id="A0A1X7EA31"/>
<name>A0A1X7EA31_9BACT</name>
<evidence type="ECO:0000313" key="3">
    <source>
        <dbReference type="Proteomes" id="UP000192906"/>
    </source>
</evidence>
<evidence type="ECO:0000313" key="2">
    <source>
        <dbReference type="EMBL" id="SMF30392.1"/>
    </source>
</evidence>
<evidence type="ECO:0000259" key="1">
    <source>
        <dbReference type="Pfam" id="PF08241"/>
    </source>
</evidence>
<feature type="domain" description="Methyltransferase type 11" evidence="1">
    <location>
        <begin position="47"/>
        <end position="141"/>
    </location>
</feature>
<sequence length="213" mass="23828">MTMHTDRKIRLSPHMAHNLKKDPKRLAFIYARYAFAAQMTESCRSILEFGCSEGIGASMLHGGRKKYLGLDLDTPAVEAANKNFSTPDVRFKVGNFLELTEGFFDGVVSLDVVEHILAGEDEENFFKAIVNNLSDNGVCVLGTPNITSTPYASPESLKGHVNMFDAQRLKSTMEKHFRTVFIFSMNDEIVHTGYYPMSHYLFAVGCSKLDQEA</sequence>
<keyword evidence="3" id="KW-1185">Reference proteome</keyword>
<dbReference type="InterPro" id="IPR013216">
    <property type="entry name" value="Methyltransf_11"/>
</dbReference>
<dbReference type="STRING" id="1519643.SAMN06295933_2832"/>
<accession>A0A1X7EA31</accession>
<dbReference type="PANTHER" id="PTHR43861:SF6">
    <property type="entry name" value="METHYLTRANSFERASE TYPE 11"/>
    <property type="match status" value="1"/>
</dbReference>
<dbReference type="GO" id="GO:0032259">
    <property type="term" value="P:methylation"/>
    <property type="evidence" value="ECO:0007669"/>
    <property type="project" value="UniProtKB-KW"/>
</dbReference>
<organism evidence="2 3">
    <name type="scientific">Desulfovibrio gilichinskyi</name>
    <dbReference type="NCBI Taxonomy" id="1519643"/>
    <lineage>
        <taxon>Bacteria</taxon>
        <taxon>Pseudomonadati</taxon>
        <taxon>Thermodesulfobacteriota</taxon>
        <taxon>Desulfovibrionia</taxon>
        <taxon>Desulfovibrionales</taxon>
        <taxon>Desulfovibrionaceae</taxon>
        <taxon>Desulfovibrio</taxon>
    </lineage>
</organism>
<keyword evidence="2" id="KW-0489">Methyltransferase</keyword>
<dbReference type="RefSeq" id="WP_245805558.1">
    <property type="nucleotide sequence ID" value="NZ_FWZU01000004.1"/>
</dbReference>
<dbReference type="Gene3D" id="3.40.50.150">
    <property type="entry name" value="Vaccinia Virus protein VP39"/>
    <property type="match status" value="1"/>
</dbReference>
<dbReference type="Pfam" id="PF08241">
    <property type="entry name" value="Methyltransf_11"/>
    <property type="match status" value="1"/>
</dbReference>